<protein>
    <submittedName>
        <fullName evidence="2">Uncharacterized protein</fullName>
    </submittedName>
</protein>
<feature type="compositionally biased region" description="Low complexity" evidence="1">
    <location>
        <begin position="316"/>
        <end position="329"/>
    </location>
</feature>
<feature type="compositionally biased region" description="Polar residues" evidence="1">
    <location>
        <begin position="295"/>
        <end position="304"/>
    </location>
</feature>
<evidence type="ECO:0000313" key="3">
    <source>
        <dbReference type="Proteomes" id="UP001494588"/>
    </source>
</evidence>
<dbReference type="Proteomes" id="UP001494588">
    <property type="component" value="Unassembled WGS sequence"/>
</dbReference>
<name>A0ABU9QIH1_9BURK</name>
<keyword evidence="3" id="KW-1185">Reference proteome</keyword>
<organism evidence="2 3">
    <name type="scientific">Paraburkholderia sabiae</name>
    <dbReference type="NCBI Taxonomy" id="273251"/>
    <lineage>
        <taxon>Bacteria</taxon>
        <taxon>Pseudomonadati</taxon>
        <taxon>Pseudomonadota</taxon>
        <taxon>Betaproteobacteria</taxon>
        <taxon>Burkholderiales</taxon>
        <taxon>Burkholderiaceae</taxon>
        <taxon>Paraburkholderia</taxon>
    </lineage>
</organism>
<feature type="region of interest" description="Disordered" evidence="1">
    <location>
        <begin position="226"/>
        <end position="354"/>
    </location>
</feature>
<feature type="compositionally biased region" description="Basic and acidic residues" evidence="1">
    <location>
        <begin position="243"/>
        <end position="266"/>
    </location>
</feature>
<evidence type="ECO:0000256" key="1">
    <source>
        <dbReference type="SAM" id="MobiDB-lite"/>
    </source>
</evidence>
<accession>A0ABU9QIH1</accession>
<evidence type="ECO:0000313" key="2">
    <source>
        <dbReference type="EMBL" id="MEM5289244.1"/>
    </source>
</evidence>
<dbReference type="RefSeq" id="WP_201652535.1">
    <property type="nucleotide sequence ID" value="NZ_CAJHCS010000016.1"/>
</dbReference>
<feature type="compositionally biased region" description="Polar residues" evidence="1">
    <location>
        <begin position="1"/>
        <end position="20"/>
    </location>
</feature>
<sequence length="354" mass="37984">MTTINRTRAPSSVPATTSNHGMEGPAAQARPKVSRSASAPAALAGLTEKAPPPKMQFRAGTPSKYKAEQEAIAPLIARRSDEQSAFEKWNQAASGRNQGLVHVVDYGYGRPPVSNVDARLKPDAAMGPHKSLPGSVIAAKVGASQASFNPDKLGVVAHGPRYSAEIEARKSALADLREAEKAAGRAGMLKSHPEFQRLNGELRDLQSKSRFESAYVFKTDESKKGRIALADKSAGRPAPEPQARQDENIRPIGRSEIKDVTTEMDRLTASSNTTVETKGPSGKSVALPQKWVKTQEASGNQSSRWEQKDETVTDQSITTSHTSNSNGTGLKIQSWGPDEDSLKYSTVMGHSSKT</sequence>
<dbReference type="EMBL" id="JAZHGC010000024">
    <property type="protein sequence ID" value="MEM5289244.1"/>
    <property type="molecule type" value="Genomic_DNA"/>
</dbReference>
<gene>
    <name evidence="2" type="ORF">V4C55_26295</name>
</gene>
<reference evidence="2 3" key="1">
    <citation type="submission" date="2024-01" db="EMBL/GenBank/DDBJ databases">
        <title>The diversity of rhizobia nodulating Mimosa spp. in eleven states of Brazil covering several biomes is determined by host plant, location, and edaphic factors.</title>
        <authorList>
            <person name="Rouws L."/>
            <person name="Barauna A."/>
            <person name="Beukes C."/>
            <person name="De Faria S.M."/>
            <person name="Gross E."/>
            <person name="Dos Reis Junior F.B."/>
            <person name="Simon M."/>
            <person name="Maluk M."/>
            <person name="Odee D.W."/>
            <person name="Kenicer G."/>
            <person name="Young J.P.W."/>
            <person name="Reis V.M."/>
            <person name="Zilli J."/>
            <person name="James E.K."/>
        </authorList>
    </citation>
    <scope>NUCLEOTIDE SEQUENCE [LARGE SCALE GENOMIC DNA]</scope>
    <source>
        <strain evidence="2 3">JPY77</strain>
    </source>
</reference>
<proteinExistence type="predicted"/>
<feature type="region of interest" description="Disordered" evidence="1">
    <location>
        <begin position="1"/>
        <end position="64"/>
    </location>
</feature>
<comment type="caution">
    <text evidence="2">The sequence shown here is derived from an EMBL/GenBank/DDBJ whole genome shotgun (WGS) entry which is preliminary data.</text>
</comment>